<dbReference type="EMBL" id="BPLR01011511">
    <property type="protein sequence ID" value="GIY46988.1"/>
    <property type="molecule type" value="Genomic_DNA"/>
</dbReference>
<protein>
    <submittedName>
        <fullName evidence="1">Uncharacterized protein</fullName>
    </submittedName>
</protein>
<keyword evidence="2" id="KW-1185">Reference proteome</keyword>
<dbReference type="Proteomes" id="UP001054945">
    <property type="component" value="Unassembled WGS sequence"/>
</dbReference>
<accession>A0AAV4TK46</accession>
<name>A0AAV4TK46_CAEEX</name>
<reference evidence="1 2" key="1">
    <citation type="submission" date="2021-06" db="EMBL/GenBank/DDBJ databases">
        <title>Caerostris extrusa draft genome.</title>
        <authorList>
            <person name="Kono N."/>
            <person name="Arakawa K."/>
        </authorList>
    </citation>
    <scope>NUCLEOTIDE SEQUENCE [LARGE SCALE GENOMIC DNA]</scope>
</reference>
<gene>
    <name evidence="1" type="ORF">CEXT_292011</name>
</gene>
<comment type="caution">
    <text evidence="1">The sequence shown here is derived from an EMBL/GenBank/DDBJ whole genome shotgun (WGS) entry which is preliminary data.</text>
</comment>
<dbReference type="AlphaFoldDB" id="A0AAV4TK46"/>
<evidence type="ECO:0000313" key="2">
    <source>
        <dbReference type="Proteomes" id="UP001054945"/>
    </source>
</evidence>
<sequence length="116" mass="13411">MDNSTYYCEISSSKNNSIFWMLILGSFLFELRSFISPVTFLNECHLLAHTSVILRSEKFSIDLLLALSLTTQHREFTNGPSRPLCALAHPNKQSACIIRNWHYFPPPWRYLSNGDE</sequence>
<evidence type="ECO:0000313" key="1">
    <source>
        <dbReference type="EMBL" id="GIY46988.1"/>
    </source>
</evidence>
<organism evidence="1 2">
    <name type="scientific">Caerostris extrusa</name>
    <name type="common">Bark spider</name>
    <name type="synonym">Caerostris bankana</name>
    <dbReference type="NCBI Taxonomy" id="172846"/>
    <lineage>
        <taxon>Eukaryota</taxon>
        <taxon>Metazoa</taxon>
        <taxon>Ecdysozoa</taxon>
        <taxon>Arthropoda</taxon>
        <taxon>Chelicerata</taxon>
        <taxon>Arachnida</taxon>
        <taxon>Araneae</taxon>
        <taxon>Araneomorphae</taxon>
        <taxon>Entelegynae</taxon>
        <taxon>Araneoidea</taxon>
        <taxon>Araneidae</taxon>
        <taxon>Caerostris</taxon>
    </lineage>
</organism>
<proteinExistence type="predicted"/>